<evidence type="ECO:0000313" key="2">
    <source>
        <dbReference type="Proteomes" id="UP001321825"/>
    </source>
</evidence>
<keyword evidence="2" id="KW-1185">Reference proteome</keyword>
<reference evidence="2" key="1">
    <citation type="journal article" date="2024" name="Int. J. Syst. Evol. Microbiol.">
        <title>Methylomarinovum tepidoasis sp. nov., a moderately thermophilic methanotroph of the family Methylothermaceae isolated from a deep-sea hydrothermal field.</title>
        <authorList>
            <person name="Hirayama H."/>
            <person name="Takaki Y."/>
            <person name="Abe M."/>
            <person name="Miyazaki M."/>
            <person name="Uematsu K."/>
            <person name="Matsui Y."/>
            <person name="Takai K."/>
        </authorList>
    </citation>
    <scope>NUCLEOTIDE SEQUENCE [LARGE SCALE GENOMIC DNA]</scope>
    <source>
        <strain evidence="2">IT-9</strain>
    </source>
</reference>
<organism evidence="1 2">
    <name type="scientific">Methylomarinovum caldicuralii</name>
    <dbReference type="NCBI Taxonomy" id="438856"/>
    <lineage>
        <taxon>Bacteria</taxon>
        <taxon>Pseudomonadati</taxon>
        <taxon>Pseudomonadota</taxon>
        <taxon>Gammaproteobacteria</taxon>
        <taxon>Methylococcales</taxon>
        <taxon>Methylothermaceae</taxon>
        <taxon>Methylomarinovum</taxon>
    </lineage>
</organism>
<dbReference type="EMBL" id="AP024714">
    <property type="protein sequence ID" value="BCX82463.1"/>
    <property type="molecule type" value="Genomic_DNA"/>
</dbReference>
<dbReference type="AlphaFoldDB" id="A0AAU9CR73"/>
<sequence length="88" mass="10240">MTEADQLFFDQIAEAAAQDDALRDVAKANPLEKFQLVFQQALESLFIERMELNEELFSEFMGNQEMQNLIAKTLGSQVYTRLQRHNDR</sequence>
<proteinExistence type="predicted"/>
<evidence type="ECO:0000313" key="1">
    <source>
        <dbReference type="EMBL" id="BCX82463.1"/>
    </source>
</evidence>
<accession>A0AAU9CR73</accession>
<dbReference type="RefSeq" id="WP_317704863.1">
    <property type="nucleotide sequence ID" value="NZ_AP024714.1"/>
</dbReference>
<dbReference type="Proteomes" id="UP001321825">
    <property type="component" value="Chromosome"/>
</dbReference>
<dbReference type="KEGG" id="mcau:MIT9_P2049"/>
<name>A0AAU9CR73_9GAMM</name>
<protein>
    <submittedName>
        <fullName evidence="1">Uncharacterized protein</fullName>
    </submittedName>
</protein>
<gene>
    <name evidence="1" type="ORF">MIT9_P2049</name>
</gene>